<keyword evidence="2" id="KW-1185">Reference proteome</keyword>
<evidence type="ECO:0000313" key="1">
    <source>
        <dbReference type="EMBL" id="ACU36909.1"/>
    </source>
</evidence>
<gene>
    <name evidence="1" type="ordered locus">Amir_2989</name>
</gene>
<sequence length="48" mass="5208">MVVVKRVMVDADILGCLRLPSREITGLLPRLLLSWPLPLLLGGVCSPP</sequence>
<name>C6WRR7_ACTMD</name>
<dbReference type="EMBL" id="CP001630">
    <property type="protein sequence ID" value="ACU36909.1"/>
    <property type="molecule type" value="Genomic_DNA"/>
</dbReference>
<protein>
    <submittedName>
        <fullName evidence="1">Uncharacterized protein</fullName>
    </submittedName>
</protein>
<dbReference type="AlphaFoldDB" id="C6WRR7"/>
<proteinExistence type="predicted"/>
<dbReference type="Proteomes" id="UP000002213">
    <property type="component" value="Chromosome"/>
</dbReference>
<organism evidence="1 2">
    <name type="scientific">Actinosynnema mirum (strain ATCC 29888 / DSM 43827 / JCM 3225 / NBRC 14064 / NCIMB 13271 / NRRL B-12336 / IMRU 3971 / 101)</name>
    <dbReference type="NCBI Taxonomy" id="446462"/>
    <lineage>
        <taxon>Bacteria</taxon>
        <taxon>Bacillati</taxon>
        <taxon>Actinomycetota</taxon>
        <taxon>Actinomycetes</taxon>
        <taxon>Pseudonocardiales</taxon>
        <taxon>Pseudonocardiaceae</taxon>
        <taxon>Actinosynnema</taxon>
    </lineage>
</organism>
<dbReference type="KEGG" id="ami:Amir_2989"/>
<reference evidence="1 2" key="1">
    <citation type="journal article" date="2009" name="Stand. Genomic Sci.">
        <title>Complete genome sequence of Actinosynnema mirum type strain (101).</title>
        <authorList>
            <person name="Land M."/>
            <person name="Lapidus A."/>
            <person name="Mayilraj S."/>
            <person name="Chen F."/>
            <person name="Copeland A."/>
            <person name="Del Rio T.G."/>
            <person name="Nolan M."/>
            <person name="Lucas S."/>
            <person name="Tice H."/>
            <person name="Cheng J.F."/>
            <person name="Chertkov O."/>
            <person name="Bruce D."/>
            <person name="Goodwin L."/>
            <person name="Pitluck S."/>
            <person name="Rohde M."/>
            <person name="Goker M."/>
            <person name="Pati A."/>
            <person name="Ivanova N."/>
            <person name="Mavromatis K."/>
            <person name="Chen A."/>
            <person name="Palaniappan K."/>
            <person name="Hauser L."/>
            <person name="Chang Y.J."/>
            <person name="Jeffries C.C."/>
            <person name="Brettin T."/>
            <person name="Detter J.C."/>
            <person name="Han C."/>
            <person name="Chain P."/>
            <person name="Tindall B.J."/>
            <person name="Bristow J."/>
            <person name="Eisen J.A."/>
            <person name="Markowitz V."/>
            <person name="Hugenholtz P."/>
            <person name="Kyrpides N.C."/>
            <person name="Klenk H.P."/>
        </authorList>
    </citation>
    <scope>NUCLEOTIDE SEQUENCE [LARGE SCALE GENOMIC DNA]</scope>
    <source>
        <strain evidence="2">ATCC 29888 / DSM 43827 / JCM 3225 / NBRC 14064 / NCIMB 13271 / NRRL B-12336 / IMRU 3971 / 101</strain>
    </source>
</reference>
<accession>C6WRR7</accession>
<dbReference type="RefSeq" id="WP_015801798.1">
    <property type="nucleotide sequence ID" value="NC_013093.1"/>
</dbReference>
<evidence type="ECO:0000313" key="2">
    <source>
        <dbReference type="Proteomes" id="UP000002213"/>
    </source>
</evidence>
<dbReference type="HOGENOM" id="CLU_3148553_0_0_11"/>